<dbReference type="InterPro" id="IPR036390">
    <property type="entry name" value="WH_DNA-bd_sf"/>
</dbReference>
<dbReference type="GO" id="GO:0045892">
    <property type="term" value="P:negative regulation of DNA-templated transcription"/>
    <property type="evidence" value="ECO:0007669"/>
    <property type="project" value="TreeGrafter"/>
</dbReference>
<organism evidence="6 7">
    <name type="scientific">Amorphus orientalis</name>
    <dbReference type="NCBI Taxonomy" id="649198"/>
    <lineage>
        <taxon>Bacteria</taxon>
        <taxon>Pseudomonadati</taxon>
        <taxon>Pseudomonadota</taxon>
        <taxon>Alphaproteobacteria</taxon>
        <taxon>Hyphomicrobiales</taxon>
        <taxon>Amorphaceae</taxon>
        <taxon>Amorphus</taxon>
    </lineage>
</organism>
<dbReference type="GO" id="GO:0045893">
    <property type="term" value="P:positive regulation of DNA-templated transcription"/>
    <property type="evidence" value="ECO:0007669"/>
    <property type="project" value="InterPro"/>
</dbReference>
<dbReference type="FunFam" id="1.10.10.10:FF:000056">
    <property type="entry name" value="IclR family transcriptional regulator"/>
    <property type="match status" value="1"/>
</dbReference>
<dbReference type="EMBL" id="JAUSUL010000001">
    <property type="protein sequence ID" value="MDQ0314709.1"/>
    <property type="molecule type" value="Genomic_DNA"/>
</dbReference>
<keyword evidence="1" id="KW-0805">Transcription regulation</keyword>
<dbReference type="GO" id="GO:0003677">
    <property type="term" value="F:DNA binding"/>
    <property type="evidence" value="ECO:0007669"/>
    <property type="project" value="UniProtKB-KW"/>
</dbReference>
<dbReference type="GO" id="GO:0003700">
    <property type="term" value="F:DNA-binding transcription factor activity"/>
    <property type="evidence" value="ECO:0007669"/>
    <property type="project" value="TreeGrafter"/>
</dbReference>
<comment type="caution">
    <text evidence="6">The sequence shown here is derived from an EMBL/GenBank/DDBJ whole genome shotgun (WGS) entry which is preliminary data.</text>
</comment>
<keyword evidence="7" id="KW-1185">Reference proteome</keyword>
<dbReference type="InterPro" id="IPR012794">
    <property type="entry name" value="PcaR_PcaU"/>
</dbReference>
<dbReference type="InterPro" id="IPR036388">
    <property type="entry name" value="WH-like_DNA-bd_sf"/>
</dbReference>
<proteinExistence type="predicted"/>
<dbReference type="SMART" id="SM00346">
    <property type="entry name" value="HTH_ICLR"/>
    <property type="match status" value="1"/>
</dbReference>
<evidence type="ECO:0000259" key="5">
    <source>
        <dbReference type="PROSITE" id="PS51078"/>
    </source>
</evidence>
<dbReference type="PANTHER" id="PTHR30136">
    <property type="entry name" value="HELIX-TURN-HELIX TRANSCRIPTIONAL REGULATOR, ICLR FAMILY"/>
    <property type="match status" value="1"/>
</dbReference>
<dbReference type="InterPro" id="IPR014757">
    <property type="entry name" value="Tscrpt_reg_IclR_C"/>
</dbReference>
<dbReference type="RefSeq" id="WP_306884494.1">
    <property type="nucleotide sequence ID" value="NZ_JAUSUL010000001.1"/>
</dbReference>
<evidence type="ECO:0000256" key="2">
    <source>
        <dbReference type="ARBA" id="ARBA00023125"/>
    </source>
</evidence>
<evidence type="ECO:0000313" key="7">
    <source>
        <dbReference type="Proteomes" id="UP001229244"/>
    </source>
</evidence>
<evidence type="ECO:0000313" key="6">
    <source>
        <dbReference type="EMBL" id="MDQ0314709.1"/>
    </source>
</evidence>
<reference evidence="6" key="1">
    <citation type="submission" date="2023-07" db="EMBL/GenBank/DDBJ databases">
        <title>Genomic Encyclopedia of Type Strains, Phase IV (KMG-IV): sequencing the most valuable type-strain genomes for metagenomic binning, comparative biology and taxonomic classification.</title>
        <authorList>
            <person name="Goeker M."/>
        </authorList>
    </citation>
    <scope>NUCLEOTIDE SEQUENCE</scope>
    <source>
        <strain evidence="6">DSM 21202</strain>
    </source>
</reference>
<dbReference type="Gene3D" id="1.10.10.10">
    <property type="entry name" value="Winged helix-like DNA-binding domain superfamily/Winged helix DNA-binding domain"/>
    <property type="match status" value="1"/>
</dbReference>
<dbReference type="GO" id="GO:0046278">
    <property type="term" value="P:3,4-dihydroxybenzoate metabolic process"/>
    <property type="evidence" value="ECO:0007669"/>
    <property type="project" value="InterPro"/>
</dbReference>
<dbReference type="Gene3D" id="3.30.450.40">
    <property type="match status" value="1"/>
</dbReference>
<dbReference type="PROSITE" id="PS51078">
    <property type="entry name" value="ICLR_ED"/>
    <property type="match status" value="1"/>
</dbReference>
<feature type="domain" description="HTH iclR-type" evidence="4">
    <location>
        <begin position="21"/>
        <end position="81"/>
    </location>
</feature>
<protein>
    <submittedName>
        <fullName evidence="6">IclR family pca regulon transcriptional regulator</fullName>
    </submittedName>
</protein>
<sequence length="265" mass="29261">MPRVNRTEEQLEARRKDPDFVESLDRGLRVIEAFGRGPGPTTLSDIAKAADLSRATARRILITLQRCGYVRGDGKYFELCPSVLRLASGYLSSNQIVSVLQPVMDEVAAEAREVCSLAIADGDEAVFIARASPARVFSGGIDVGYRLPLFCTSVGRVLLGGYDDDALRDRLDAMEIEKQTEFTVTDRRSLFETIVADRERGYSLADQEAEDGFRSLSVPVRRYDDRIVAAMNIGGHVDRLSTTDLLDRFLPILKKAAGSVSRQLV</sequence>
<dbReference type="PANTHER" id="PTHR30136:SF34">
    <property type="entry name" value="TRANSCRIPTIONAL REGULATOR"/>
    <property type="match status" value="1"/>
</dbReference>
<keyword evidence="2" id="KW-0238">DNA-binding</keyword>
<dbReference type="Proteomes" id="UP001229244">
    <property type="component" value="Unassembled WGS sequence"/>
</dbReference>
<dbReference type="AlphaFoldDB" id="A0AAE3VLH2"/>
<dbReference type="NCBIfam" id="TIGR02431">
    <property type="entry name" value="pcaR_pcaU"/>
    <property type="match status" value="1"/>
</dbReference>
<keyword evidence="3" id="KW-0804">Transcription</keyword>
<gene>
    <name evidence="6" type="ORF">J2S73_001146</name>
</gene>
<dbReference type="Pfam" id="PF09339">
    <property type="entry name" value="HTH_IclR"/>
    <property type="match status" value="1"/>
</dbReference>
<dbReference type="SUPFAM" id="SSF46785">
    <property type="entry name" value="Winged helix' DNA-binding domain"/>
    <property type="match status" value="1"/>
</dbReference>
<accession>A0AAE3VLH2</accession>
<dbReference type="PROSITE" id="PS51077">
    <property type="entry name" value="HTH_ICLR"/>
    <property type="match status" value="1"/>
</dbReference>
<dbReference type="SUPFAM" id="SSF55781">
    <property type="entry name" value="GAF domain-like"/>
    <property type="match status" value="1"/>
</dbReference>
<evidence type="ECO:0000259" key="4">
    <source>
        <dbReference type="PROSITE" id="PS51077"/>
    </source>
</evidence>
<dbReference type="Pfam" id="PF01614">
    <property type="entry name" value="IclR_C"/>
    <property type="match status" value="1"/>
</dbReference>
<name>A0AAE3VLH2_9HYPH</name>
<feature type="domain" description="IclR-ED" evidence="5">
    <location>
        <begin position="82"/>
        <end position="265"/>
    </location>
</feature>
<dbReference type="InterPro" id="IPR050707">
    <property type="entry name" value="HTH_MetabolicPath_Reg"/>
</dbReference>
<dbReference type="InterPro" id="IPR005471">
    <property type="entry name" value="Tscrpt_reg_IclR_N"/>
</dbReference>
<evidence type="ECO:0000256" key="3">
    <source>
        <dbReference type="ARBA" id="ARBA00023163"/>
    </source>
</evidence>
<dbReference type="InterPro" id="IPR029016">
    <property type="entry name" value="GAF-like_dom_sf"/>
</dbReference>
<evidence type="ECO:0000256" key="1">
    <source>
        <dbReference type="ARBA" id="ARBA00023015"/>
    </source>
</evidence>